<sequence length="47" mass="5252">MREAVVWSMLGIGLSAVLLLVILVGGFFMFRAFLRKMAPGQNRPQDD</sequence>
<dbReference type="STRING" id="562970.Btus_0011"/>
<keyword evidence="1" id="KW-1133">Transmembrane helix</keyword>
<dbReference type="Proteomes" id="UP000002368">
    <property type="component" value="Chromosome"/>
</dbReference>
<keyword evidence="1" id="KW-0812">Transmembrane</keyword>
<dbReference type="AlphaFoldDB" id="D5WR01"/>
<evidence type="ECO:0000313" key="2">
    <source>
        <dbReference type="EMBL" id="ADG04791.1"/>
    </source>
</evidence>
<feature type="transmembrane region" description="Helical" evidence="1">
    <location>
        <begin position="6"/>
        <end position="34"/>
    </location>
</feature>
<organism evidence="2 3">
    <name type="scientific">Kyrpidia tusciae (strain DSM 2912 / NBRC 15312 / T2)</name>
    <name type="common">Bacillus tusciae</name>
    <dbReference type="NCBI Taxonomy" id="562970"/>
    <lineage>
        <taxon>Bacteria</taxon>
        <taxon>Bacillati</taxon>
        <taxon>Bacillota</taxon>
        <taxon>Bacilli</taxon>
        <taxon>Bacillales</taxon>
        <taxon>Alicyclobacillaceae</taxon>
        <taxon>Kyrpidia</taxon>
    </lineage>
</organism>
<accession>D5WR01</accession>
<dbReference type="HOGENOM" id="CLU_3169290_0_0_9"/>
<evidence type="ECO:0000256" key="1">
    <source>
        <dbReference type="SAM" id="Phobius"/>
    </source>
</evidence>
<name>D5WR01_KYRT2</name>
<keyword evidence="3" id="KW-1185">Reference proteome</keyword>
<reference evidence="2 3" key="1">
    <citation type="journal article" date="2011" name="Stand. Genomic Sci.">
        <title>Complete genome sequence of the thermophilic, hydrogen-oxidizing Bacillus tusciae type strain (T2) and reclassification in the new genus, Kyrpidia gen. nov. as Kyrpidia tusciae comb. nov. and emendation of the family Alicyclobacillaceae da Costa and Rainey, 2010.</title>
        <authorList>
            <person name="Klenk H.P."/>
            <person name="Lapidus A."/>
            <person name="Chertkov O."/>
            <person name="Copeland A."/>
            <person name="Del Rio T.G."/>
            <person name="Nolan M."/>
            <person name="Lucas S."/>
            <person name="Chen F."/>
            <person name="Tice H."/>
            <person name="Cheng J.F."/>
            <person name="Han C."/>
            <person name="Bruce D."/>
            <person name="Goodwin L."/>
            <person name="Pitluck S."/>
            <person name="Pati A."/>
            <person name="Ivanova N."/>
            <person name="Mavromatis K."/>
            <person name="Daum C."/>
            <person name="Chen A."/>
            <person name="Palaniappan K."/>
            <person name="Chang Y.J."/>
            <person name="Land M."/>
            <person name="Hauser L."/>
            <person name="Jeffries C.D."/>
            <person name="Detter J.C."/>
            <person name="Rohde M."/>
            <person name="Abt B."/>
            <person name="Pukall R."/>
            <person name="Goker M."/>
            <person name="Bristow J."/>
            <person name="Markowitz V."/>
            <person name="Hugenholtz P."/>
            <person name="Eisen J.A."/>
        </authorList>
    </citation>
    <scope>NUCLEOTIDE SEQUENCE [LARGE SCALE GENOMIC DNA]</scope>
    <source>
        <strain evidence="2 3">DSM 2912</strain>
    </source>
</reference>
<proteinExistence type="predicted"/>
<keyword evidence="1" id="KW-0472">Membrane</keyword>
<dbReference type="KEGG" id="bts:Btus_0011"/>
<protein>
    <submittedName>
        <fullName evidence="2">Uncharacterized protein</fullName>
    </submittedName>
</protein>
<dbReference type="RefSeq" id="WP_013074085.1">
    <property type="nucleotide sequence ID" value="NC_014098.1"/>
</dbReference>
<gene>
    <name evidence="2" type="ordered locus">Btus_0011</name>
</gene>
<dbReference type="EMBL" id="CP002017">
    <property type="protein sequence ID" value="ADG04791.1"/>
    <property type="molecule type" value="Genomic_DNA"/>
</dbReference>
<evidence type="ECO:0000313" key="3">
    <source>
        <dbReference type="Proteomes" id="UP000002368"/>
    </source>
</evidence>